<accession>A0ABD1HU69</accession>
<evidence type="ECO:0000256" key="1">
    <source>
        <dbReference type="SAM" id="MobiDB-lite"/>
    </source>
</evidence>
<evidence type="ECO:0000313" key="3">
    <source>
        <dbReference type="Proteomes" id="UP001567538"/>
    </source>
</evidence>
<gene>
    <name evidence="2" type="ORF">AAHA92_09855</name>
</gene>
<organism evidence="2 3">
    <name type="scientific">Salvia divinorum</name>
    <name type="common">Maria pastora</name>
    <name type="synonym">Diviner's sage</name>
    <dbReference type="NCBI Taxonomy" id="28513"/>
    <lineage>
        <taxon>Eukaryota</taxon>
        <taxon>Viridiplantae</taxon>
        <taxon>Streptophyta</taxon>
        <taxon>Embryophyta</taxon>
        <taxon>Tracheophyta</taxon>
        <taxon>Spermatophyta</taxon>
        <taxon>Magnoliopsida</taxon>
        <taxon>eudicotyledons</taxon>
        <taxon>Gunneridae</taxon>
        <taxon>Pentapetalae</taxon>
        <taxon>asterids</taxon>
        <taxon>lamiids</taxon>
        <taxon>Lamiales</taxon>
        <taxon>Lamiaceae</taxon>
        <taxon>Nepetoideae</taxon>
        <taxon>Mentheae</taxon>
        <taxon>Salviinae</taxon>
        <taxon>Salvia</taxon>
        <taxon>Salvia subgen. Calosphace</taxon>
    </lineage>
</organism>
<dbReference type="Proteomes" id="UP001567538">
    <property type="component" value="Unassembled WGS sequence"/>
</dbReference>
<sequence length="141" mass="15568">MYPDPRFGHWRNQRLKNSAESIWKIREFLAPVTTRSGRTISGPVQPRFERKREEDPPSDTIKDTTAMAALHEEDPEIGSFNAHLNGEPTSAIVNSTGQAGIEVKTMCWLLCLIFMEGVLIIPTNSSTNSVNSVASKGDPLG</sequence>
<dbReference type="AlphaFoldDB" id="A0ABD1HU69"/>
<name>A0ABD1HU69_SALDI</name>
<protein>
    <submittedName>
        <fullName evidence="2">Linoleate 13S-lipoxygenase 2-1, chloroplastic-like</fullName>
    </submittedName>
</protein>
<comment type="caution">
    <text evidence="2">The sequence shown here is derived from an EMBL/GenBank/DDBJ whole genome shotgun (WGS) entry which is preliminary data.</text>
</comment>
<keyword evidence="3" id="KW-1185">Reference proteome</keyword>
<feature type="region of interest" description="Disordered" evidence="1">
    <location>
        <begin position="35"/>
        <end position="61"/>
    </location>
</feature>
<proteinExistence type="predicted"/>
<dbReference type="EMBL" id="JBEAFC010000004">
    <property type="protein sequence ID" value="KAL1559520.1"/>
    <property type="molecule type" value="Genomic_DNA"/>
</dbReference>
<evidence type="ECO:0000313" key="2">
    <source>
        <dbReference type="EMBL" id="KAL1559520.1"/>
    </source>
</evidence>
<reference evidence="2 3" key="1">
    <citation type="submission" date="2024-06" db="EMBL/GenBank/DDBJ databases">
        <title>A chromosome level genome sequence of Diviner's sage (Salvia divinorum).</title>
        <authorList>
            <person name="Ford S.A."/>
            <person name="Ro D.-K."/>
            <person name="Ness R.W."/>
            <person name="Phillips M.A."/>
        </authorList>
    </citation>
    <scope>NUCLEOTIDE SEQUENCE [LARGE SCALE GENOMIC DNA]</scope>
    <source>
        <strain evidence="2">SAF-2024a</strain>
        <tissue evidence="2">Leaf</tissue>
    </source>
</reference>